<protein>
    <submittedName>
        <fullName evidence="1">Sulfotransferase</fullName>
    </submittedName>
</protein>
<proteinExistence type="predicted"/>
<dbReference type="Proteomes" id="UP000471147">
    <property type="component" value="Unassembled WGS sequence"/>
</dbReference>
<dbReference type="GO" id="GO:0016740">
    <property type="term" value="F:transferase activity"/>
    <property type="evidence" value="ECO:0007669"/>
    <property type="project" value="UniProtKB-KW"/>
</dbReference>
<dbReference type="AlphaFoldDB" id="A0A6I4LU78"/>
<reference evidence="1 2" key="1">
    <citation type="submission" date="2019-01" db="EMBL/GenBank/DDBJ databases">
        <title>Sphingorhabdus lacus sp.nov., isolated from an oligotrophic freshwater lake.</title>
        <authorList>
            <person name="Park M."/>
        </authorList>
    </citation>
    <scope>NUCLEOTIDE SEQUENCE [LARGE SCALE GENOMIC DNA]</scope>
    <source>
        <strain evidence="1 2">IMCC26285</strain>
    </source>
</reference>
<accession>A0A6I4LU78</accession>
<keyword evidence="2" id="KW-1185">Reference proteome</keyword>
<evidence type="ECO:0000313" key="1">
    <source>
        <dbReference type="EMBL" id="MVZ96571.1"/>
    </source>
</evidence>
<evidence type="ECO:0000313" key="2">
    <source>
        <dbReference type="Proteomes" id="UP000471147"/>
    </source>
</evidence>
<dbReference type="Gene3D" id="3.40.50.300">
    <property type="entry name" value="P-loop containing nucleotide triphosphate hydrolases"/>
    <property type="match status" value="1"/>
</dbReference>
<sequence length="304" mass="33566">MTNLQSIIYISGSGRSGSTLLERIIHSSDCVSALGEFHCLWRLPETDITCSCAAPFISDSFWQPVLKTAAIDASVLAELRELEDRVCRTSFIASHRFDIKSLRENRDVQHFLDIQFRIFEAVAGASGSSVLVDSSKAGPRAWLMACHPKVRIIHLYRDPADVILSWRSAKFDPGMGQEMKRMSVAAAATDWWKVEYLVKRLGKATPVARVDYGELCARPERTLGNALAALSLPTKPAPAWIDATSVKSKDNYHSLNGNPDRFDKGPIRISKREADWNKVGPAERLTIIAVAKVLGLMLPSSPSS</sequence>
<gene>
    <name evidence="1" type="ORF">EUU23_02485</name>
</gene>
<name>A0A6I4LU78_9SPHN</name>
<dbReference type="InterPro" id="IPR027417">
    <property type="entry name" value="P-loop_NTPase"/>
</dbReference>
<organism evidence="1 2">
    <name type="scientific">Sphingorhabdus profundilacus</name>
    <dbReference type="NCBI Taxonomy" id="2509718"/>
    <lineage>
        <taxon>Bacteria</taxon>
        <taxon>Pseudomonadati</taxon>
        <taxon>Pseudomonadota</taxon>
        <taxon>Alphaproteobacteria</taxon>
        <taxon>Sphingomonadales</taxon>
        <taxon>Sphingomonadaceae</taxon>
        <taxon>Sphingorhabdus</taxon>
    </lineage>
</organism>
<dbReference type="SUPFAM" id="SSF52540">
    <property type="entry name" value="P-loop containing nucleoside triphosphate hydrolases"/>
    <property type="match status" value="1"/>
</dbReference>
<keyword evidence="1" id="KW-0808">Transferase</keyword>
<dbReference type="Pfam" id="PF13469">
    <property type="entry name" value="Sulfotransfer_3"/>
    <property type="match status" value="1"/>
</dbReference>
<dbReference type="EMBL" id="SDWJ01000001">
    <property type="protein sequence ID" value="MVZ96571.1"/>
    <property type="molecule type" value="Genomic_DNA"/>
</dbReference>
<dbReference type="RefSeq" id="WP_246156040.1">
    <property type="nucleotide sequence ID" value="NZ_SDWJ01000001.1"/>
</dbReference>
<comment type="caution">
    <text evidence="1">The sequence shown here is derived from an EMBL/GenBank/DDBJ whole genome shotgun (WGS) entry which is preliminary data.</text>
</comment>